<name>A0A381T422_9ZZZZ</name>
<dbReference type="AlphaFoldDB" id="A0A381T422"/>
<sequence>MYPLLEKSFNPLVILVMMERINIYFVLNIVFSLGYKNAITKNKNEKYVGK</sequence>
<keyword evidence="1" id="KW-0472">Membrane</keyword>
<protein>
    <submittedName>
        <fullName evidence="2">Uncharacterized protein</fullName>
    </submittedName>
</protein>
<evidence type="ECO:0000313" key="2">
    <source>
        <dbReference type="EMBL" id="SVA10321.1"/>
    </source>
</evidence>
<keyword evidence="1" id="KW-0812">Transmembrane</keyword>
<accession>A0A381T422</accession>
<gene>
    <name evidence="2" type="ORF">METZ01_LOCUS63175</name>
</gene>
<proteinExistence type="predicted"/>
<organism evidence="2">
    <name type="scientific">marine metagenome</name>
    <dbReference type="NCBI Taxonomy" id="408172"/>
    <lineage>
        <taxon>unclassified sequences</taxon>
        <taxon>metagenomes</taxon>
        <taxon>ecological metagenomes</taxon>
    </lineage>
</organism>
<reference evidence="2" key="1">
    <citation type="submission" date="2018-05" db="EMBL/GenBank/DDBJ databases">
        <authorList>
            <person name="Lanie J.A."/>
            <person name="Ng W.-L."/>
            <person name="Kazmierczak K.M."/>
            <person name="Andrzejewski T.M."/>
            <person name="Davidsen T.M."/>
            <person name="Wayne K.J."/>
            <person name="Tettelin H."/>
            <person name="Glass J.I."/>
            <person name="Rusch D."/>
            <person name="Podicherti R."/>
            <person name="Tsui H.-C.T."/>
            <person name="Winkler M.E."/>
        </authorList>
    </citation>
    <scope>NUCLEOTIDE SEQUENCE</scope>
</reference>
<keyword evidence="1" id="KW-1133">Transmembrane helix</keyword>
<feature type="transmembrane region" description="Helical" evidence="1">
    <location>
        <begin position="12"/>
        <end position="35"/>
    </location>
</feature>
<evidence type="ECO:0000256" key="1">
    <source>
        <dbReference type="SAM" id="Phobius"/>
    </source>
</evidence>
<dbReference type="EMBL" id="UINC01003917">
    <property type="protein sequence ID" value="SVA10321.1"/>
    <property type="molecule type" value="Genomic_DNA"/>
</dbReference>